<dbReference type="AlphaFoldDB" id="A0AAW9MWF2"/>
<dbReference type="EMBL" id="JAYKOT010000001">
    <property type="protein sequence ID" value="MEB3428810.1"/>
    <property type="molecule type" value="Genomic_DNA"/>
</dbReference>
<dbReference type="GO" id="GO:0005524">
    <property type="term" value="F:ATP binding"/>
    <property type="evidence" value="ECO:0007669"/>
    <property type="project" value="UniProtKB-KW"/>
</dbReference>
<dbReference type="PANTHER" id="PTHR30258:SF1">
    <property type="entry name" value="PROTEIN TRANSPORT PROTEIN HOFB HOMOLOG"/>
    <property type="match status" value="1"/>
</dbReference>
<dbReference type="CDD" id="cd01129">
    <property type="entry name" value="PulE-GspE-like"/>
    <property type="match status" value="1"/>
</dbReference>
<dbReference type="GO" id="GO:0005886">
    <property type="term" value="C:plasma membrane"/>
    <property type="evidence" value="ECO:0007669"/>
    <property type="project" value="TreeGrafter"/>
</dbReference>
<evidence type="ECO:0000256" key="1">
    <source>
        <dbReference type="ARBA" id="ARBA00006611"/>
    </source>
</evidence>
<dbReference type="Gene3D" id="3.40.50.300">
    <property type="entry name" value="P-loop containing nucleotide triphosphate hydrolases"/>
    <property type="match status" value="1"/>
</dbReference>
<proteinExistence type="inferred from homology"/>
<accession>A0AAW9MWF2</accession>
<dbReference type="InterPro" id="IPR003593">
    <property type="entry name" value="AAA+_ATPase"/>
</dbReference>
<evidence type="ECO:0000259" key="4">
    <source>
        <dbReference type="PROSITE" id="PS00662"/>
    </source>
</evidence>
<dbReference type="InterPro" id="IPR001482">
    <property type="entry name" value="T2SS/T4SS_dom"/>
</dbReference>
<protein>
    <submittedName>
        <fullName evidence="5">GspE/PulE family protein</fullName>
    </submittedName>
</protein>
<comment type="similarity">
    <text evidence="1">Belongs to the GSP E family.</text>
</comment>
<gene>
    <name evidence="5" type="ORF">VLK81_02025</name>
</gene>
<sequence>MNAIEIVNEILLSGIKYKASDIHIEKNGKYSLVKFRIEGILYGYKKFEDVHEKLIARIKILSNLDTTKKLNPQDGSFSISIKDNKIDIRTSILPLITGEKAYLRILDPKRSKKDLEDLFSKEELGIVESKLLRKNGMILVTGPTGSGKTTTLYSFLNRINTGRENIITVEDPVEYKIQGINQIEVNSKRGLSFENSLRSILRSDPDVIMIGEIRDKETAEIAVRSSITGHLILSTLHTYSSFSSIIRLMDMGVEDYLIASSLSLVINQRLIGSLCPYCKSSYSPSDKEKSILEKYQIDANLLYKNVGCEKCIGGYTKREAVFELLEFDRDYIKCIGAKELENTYKRIYKEKGSKTLLEKALEKVKSGEFFLKDVLKEAYGLEEL</sequence>
<dbReference type="SUPFAM" id="SSF52540">
    <property type="entry name" value="P-loop containing nucleoside triphosphate hydrolases"/>
    <property type="match status" value="1"/>
</dbReference>
<keyword evidence="6" id="KW-1185">Reference proteome</keyword>
<dbReference type="Pfam" id="PF00437">
    <property type="entry name" value="T2SSE"/>
    <property type="match status" value="1"/>
</dbReference>
<reference evidence="5 6" key="1">
    <citation type="submission" date="2024-01" db="EMBL/GenBank/DDBJ databases">
        <title>Complete genome sequence of Citroniella saccharovorans strain M6.X9, isolated from human fecal sample.</title>
        <authorList>
            <person name="Cheng G."/>
            <person name="Westerholm M."/>
            <person name="Schnurer A."/>
        </authorList>
    </citation>
    <scope>NUCLEOTIDE SEQUENCE [LARGE SCALE GENOMIC DNA]</scope>
    <source>
        <strain evidence="5 6">DSM 29873</strain>
    </source>
</reference>
<evidence type="ECO:0000313" key="6">
    <source>
        <dbReference type="Proteomes" id="UP001357733"/>
    </source>
</evidence>
<dbReference type="PANTHER" id="PTHR30258">
    <property type="entry name" value="TYPE II SECRETION SYSTEM PROTEIN GSPE-RELATED"/>
    <property type="match status" value="1"/>
</dbReference>
<dbReference type="RefSeq" id="WP_324618838.1">
    <property type="nucleotide sequence ID" value="NZ_JAYKOT010000001.1"/>
</dbReference>
<evidence type="ECO:0000256" key="2">
    <source>
        <dbReference type="ARBA" id="ARBA00022741"/>
    </source>
</evidence>
<keyword evidence="2" id="KW-0547">Nucleotide-binding</keyword>
<keyword evidence="3" id="KW-0067">ATP-binding</keyword>
<dbReference type="SMART" id="SM00382">
    <property type="entry name" value="AAA"/>
    <property type="match status" value="1"/>
</dbReference>
<dbReference type="InterPro" id="IPR027417">
    <property type="entry name" value="P-loop_NTPase"/>
</dbReference>
<dbReference type="Gene3D" id="3.30.450.90">
    <property type="match status" value="1"/>
</dbReference>
<name>A0AAW9MWF2_9FIRM</name>
<evidence type="ECO:0000313" key="5">
    <source>
        <dbReference type="EMBL" id="MEB3428810.1"/>
    </source>
</evidence>
<feature type="domain" description="Bacterial type II secretion system protein E" evidence="4">
    <location>
        <begin position="201"/>
        <end position="215"/>
    </location>
</feature>
<dbReference type="Proteomes" id="UP001357733">
    <property type="component" value="Unassembled WGS sequence"/>
</dbReference>
<comment type="caution">
    <text evidence="5">The sequence shown here is derived from an EMBL/GenBank/DDBJ whole genome shotgun (WGS) entry which is preliminary data.</text>
</comment>
<evidence type="ECO:0000256" key="3">
    <source>
        <dbReference type="ARBA" id="ARBA00022840"/>
    </source>
</evidence>
<dbReference type="GO" id="GO:0016887">
    <property type="term" value="F:ATP hydrolysis activity"/>
    <property type="evidence" value="ECO:0007669"/>
    <property type="project" value="TreeGrafter"/>
</dbReference>
<organism evidence="5 6">
    <name type="scientific">Citroniella saccharovorans</name>
    <dbReference type="NCBI Taxonomy" id="2053367"/>
    <lineage>
        <taxon>Bacteria</taxon>
        <taxon>Bacillati</taxon>
        <taxon>Bacillota</taxon>
        <taxon>Tissierellia</taxon>
        <taxon>Tissierellales</taxon>
        <taxon>Peptoniphilaceae</taxon>
        <taxon>Citroniella</taxon>
    </lineage>
</organism>
<dbReference type="PROSITE" id="PS00662">
    <property type="entry name" value="T2SP_E"/>
    <property type="match status" value="1"/>
</dbReference>